<dbReference type="PRINTS" id="PR00455">
    <property type="entry name" value="HTHTETR"/>
</dbReference>
<feature type="domain" description="HTH tetR-type" evidence="5">
    <location>
        <begin position="6"/>
        <end position="66"/>
    </location>
</feature>
<evidence type="ECO:0000256" key="1">
    <source>
        <dbReference type="ARBA" id="ARBA00023015"/>
    </source>
</evidence>
<dbReference type="InterPro" id="IPR001647">
    <property type="entry name" value="HTH_TetR"/>
</dbReference>
<evidence type="ECO:0000313" key="7">
    <source>
        <dbReference type="Proteomes" id="UP001501822"/>
    </source>
</evidence>
<name>A0ABP3H4G0_9ACTN</name>
<keyword evidence="3" id="KW-0804">Transcription</keyword>
<organism evidence="6 7">
    <name type="scientific">Actinoallomurus spadix</name>
    <dbReference type="NCBI Taxonomy" id="79912"/>
    <lineage>
        <taxon>Bacteria</taxon>
        <taxon>Bacillati</taxon>
        <taxon>Actinomycetota</taxon>
        <taxon>Actinomycetes</taxon>
        <taxon>Streptosporangiales</taxon>
        <taxon>Thermomonosporaceae</taxon>
        <taxon>Actinoallomurus</taxon>
    </lineage>
</organism>
<dbReference type="InterPro" id="IPR050109">
    <property type="entry name" value="HTH-type_TetR-like_transc_reg"/>
</dbReference>
<evidence type="ECO:0000256" key="2">
    <source>
        <dbReference type="ARBA" id="ARBA00023125"/>
    </source>
</evidence>
<dbReference type="PANTHER" id="PTHR30055:SF238">
    <property type="entry name" value="MYCOFACTOCIN BIOSYNTHESIS TRANSCRIPTIONAL REGULATOR MFTR-RELATED"/>
    <property type="match status" value="1"/>
</dbReference>
<dbReference type="Pfam" id="PF00440">
    <property type="entry name" value="TetR_N"/>
    <property type="match status" value="1"/>
</dbReference>
<dbReference type="PROSITE" id="PS50977">
    <property type="entry name" value="HTH_TETR_2"/>
    <property type="match status" value="1"/>
</dbReference>
<evidence type="ECO:0000256" key="4">
    <source>
        <dbReference type="PROSITE-ProRule" id="PRU00335"/>
    </source>
</evidence>
<dbReference type="InterPro" id="IPR023772">
    <property type="entry name" value="DNA-bd_HTH_TetR-type_CS"/>
</dbReference>
<dbReference type="Gene3D" id="1.10.357.10">
    <property type="entry name" value="Tetracycline Repressor, domain 2"/>
    <property type="match status" value="1"/>
</dbReference>
<keyword evidence="2 4" id="KW-0238">DNA-binding</keyword>
<feature type="DNA-binding region" description="H-T-H motif" evidence="4">
    <location>
        <begin position="29"/>
        <end position="48"/>
    </location>
</feature>
<protein>
    <submittedName>
        <fullName evidence="6">TetR/AcrR family transcriptional regulator</fullName>
    </submittedName>
</protein>
<keyword evidence="7" id="KW-1185">Reference proteome</keyword>
<dbReference type="Proteomes" id="UP001501822">
    <property type="component" value="Unassembled WGS sequence"/>
</dbReference>
<evidence type="ECO:0000256" key="3">
    <source>
        <dbReference type="ARBA" id="ARBA00023163"/>
    </source>
</evidence>
<dbReference type="PROSITE" id="PS01081">
    <property type="entry name" value="HTH_TETR_1"/>
    <property type="match status" value="1"/>
</dbReference>
<dbReference type="PANTHER" id="PTHR30055">
    <property type="entry name" value="HTH-TYPE TRANSCRIPTIONAL REGULATOR RUTR"/>
    <property type="match status" value="1"/>
</dbReference>
<sequence length="199" mass="22159">MSRWRPDARERLQRAALELFVEQGFAATTVPEITARAGLTTRTFFRHFADKREVLFAEDEFPQLAARLLADAPGSMDPITVLVEGLRAVTETRFDGRRAEIRQLRAIVRSDDGLRERDLRKRAAMREAIKEGFERRGLAPLTAAVLADTGVTVLAVALDEWLDRDDECSLFEIALEALEALRAALAVGPVTTTDRAPAQ</sequence>
<evidence type="ECO:0000313" key="6">
    <source>
        <dbReference type="EMBL" id="GAA0360979.1"/>
    </source>
</evidence>
<proteinExistence type="predicted"/>
<comment type="caution">
    <text evidence="6">The sequence shown here is derived from an EMBL/GenBank/DDBJ whole genome shotgun (WGS) entry which is preliminary data.</text>
</comment>
<dbReference type="EMBL" id="BAAABM010000054">
    <property type="protein sequence ID" value="GAA0360979.1"/>
    <property type="molecule type" value="Genomic_DNA"/>
</dbReference>
<dbReference type="RefSeq" id="WP_252805881.1">
    <property type="nucleotide sequence ID" value="NZ_BAAABM010000054.1"/>
</dbReference>
<dbReference type="SUPFAM" id="SSF46689">
    <property type="entry name" value="Homeodomain-like"/>
    <property type="match status" value="1"/>
</dbReference>
<dbReference type="InterPro" id="IPR009057">
    <property type="entry name" value="Homeodomain-like_sf"/>
</dbReference>
<accession>A0ABP3H4G0</accession>
<evidence type="ECO:0000259" key="5">
    <source>
        <dbReference type="PROSITE" id="PS50977"/>
    </source>
</evidence>
<reference evidence="7" key="1">
    <citation type="journal article" date="2019" name="Int. J. Syst. Evol. Microbiol.">
        <title>The Global Catalogue of Microorganisms (GCM) 10K type strain sequencing project: providing services to taxonomists for standard genome sequencing and annotation.</title>
        <authorList>
            <consortium name="The Broad Institute Genomics Platform"/>
            <consortium name="The Broad Institute Genome Sequencing Center for Infectious Disease"/>
            <person name="Wu L."/>
            <person name="Ma J."/>
        </authorList>
    </citation>
    <scope>NUCLEOTIDE SEQUENCE [LARGE SCALE GENOMIC DNA]</scope>
    <source>
        <strain evidence="7">JCM 3146</strain>
    </source>
</reference>
<keyword evidence="1" id="KW-0805">Transcription regulation</keyword>
<gene>
    <name evidence="6" type="ORF">GCM10010151_58560</name>
</gene>